<evidence type="ECO:0000313" key="3">
    <source>
        <dbReference type="Proteomes" id="UP000015105"/>
    </source>
</evidence>
<accession>A0A452XMK4</accession>
<evidence type="ECO:0000259" key="1">
    <source>
        <dbReference type="Pfam" id="PF03407"/>
    </source>
</evidence>
<reference evidence="3" key="2">
    <citation type="journal article" date="2017" name="Nat. Plants">
        <title>The Aegilops tauschii genome reveals multiple impacts of transposons.</title>
        <authorList>
            <person name="Zhao G."/>
            <person name="Zou C."/>
            <person name="Li K."/>
            <person name="Wang K."/>
            <person name="Li T."/>
            <person name="Gao L."/>
            <person name="Zhang X."/>
            <person name="Wang H."/>
            <person name="Yang Z."/>
            <person name="Liu X."/>
            <person name="Jiang W."/>
            <person name="Mao L."/>
            <person name="Kong X."/>
            <person name="Jiao Y."/>
            <person name="Jia J."/>
        </authorList>
    </citation>
    <scope>NUCLEOTIDE SEQUENCE [LARGE SCALE GENOMIC DNA]</scope>
    <source>
        <strain evidence="3">cv. AL8/78</strain>
    </source>
</reference>
<dbReference type="Gramene" id="AET1Gv20065100.2">
    <property type="protein sequence ID" value="AET1Gv20065100.2"/>
    <property type="gene ID" value="AET1Gv20065100"/>
</dbReference>
<dbReference type="PANTHER" id="PTHR46038:SF36">
    <property type="entry name" value="NUCLEOTIDE-DIPHOSPHO-SUGAR TRANSFERASE DOMAIN-CONTAINING PROTEIN"/>
    <property type="match status" value="1"/>
</dbReference>
<dbReference type="InterPro" id="IPR005069">
    <property type="entry name" value="Nucl-diP-sugar_transferase"/>
</dbReference>
<dbReference type="EnsemblPlants" id="AET1Gv20065100.2">
    <property type="protein sequence ID" value="AET1Gv20065100.2"/>
    <property type="gene ID" value="AET1Gv20065100"/>
</dbReference>
<keyword evidence="3" id="KW-1185">Reference proteome</keyword>
<proteinExistence type="predicted"/>
<organism evidence="2 3">
    <name type="scientific">Aegilops tauschii subsp. strangulata</name>
    <name type="common">Goatgrass</name>
    <dbReference type="NCBI Taxonomy" id="200361"/>
    <lineage>
        <taxon>Eukaryota</taxon>
        <taxon>Viridiplantae</taxon>
        <taxon>Streptophyta</taxon>
        <taxon>Embryophyta</taxon>
        <taxon>Tracheophyta</taxon>
        <taxon>Spermatophyta</taxon>
        <taxon>Magnoliopsida</taxon>
        <taxon>Liliopsida</taxon>
        <taxon>Poales</taxon>
        <taxon>Poaceae</taxon>
        <taxon>BOP clade</taxon>
        <taxon>Pooideae</taxon>
        <taxon>Triticodae</taxon>
        <taxon>Triticeae</taxon>
        <taxon>Triticinae</taxon>
        <taxon>Aegilops</taxon>
    </lineage>
</organism>
<reference evidence="3" key="1">
    <citation type="journal article" date="2014" name="Science">
        <title>Ancient hybridizations among the ancestral genomes of bread wheat.</title>
        <authorList>
            <consortium name="International Wheat Genome Sequencing Consortium,"/>
            <person name="Marcussen T."/>
            <person name="Sandve S.R."/>
            <person name="Heier L."/>
            <person name="Spannagl M."/>
            <person name="Pfeifer M."/>
            <person name="Jakobsen K.S."/>
            <person name="Wulff B.B."/>
            <person name="Steuernagel B."/>
            <person name="Mayer K.F."/>
            <person name="Olsen O.A."/>
        </authorList>
    </citation>
    <scope>NUCLEOTIDE SEQUENCE [LARGE SCALE GENOMIC DNA]</scope>
    <source>
        <strain evidence="3">cv. AL8/78</strain>
    </source>
</reference>
<dbReference type="STRING" id="200361.A0A452XMK4"/>
<evidence type="ECO:0000313" key="2">
    <source>
        <dbReference type="EnsemblPlants" id="AET1Gv20065100.2"/>
    </source>
</evidence>
<dbReference type="Proteomes" id="UP000015105">
    <property type="component" value="Chromosome 1D"/>
</dbReference>
<reference evidence="2" key="4">
    <citation type="submission" date="2019-03" db="UniProtKB">
        <authorList>
            <consortium name="EnsemblPlants"/>
        </authorList>
    </citation>
    <scope>IDENTIFICATION</scope>
</reference>
<dbReference type="PANTHER" id="PTHR46038">
    <property type="entry name" value="EXPRESSED PROTEIN-RELATED"/>
    <property type="match status" value="1"/>
</dbReference>
<name>A0A452XMK4_AEGTS</name>
<dbReference type="Pfam" id="PF03407">
    <property type="entry name" value="Nucleotid_trans"/>
    <property type="match status" value="1"/>
</dbReference>
<reference evidence="2" key="5">
    <citation type="journal article" date="2021" name="G3 (Bethesda)">
        <title>Aegilops tauschii genome assembly Aet v5.0 features greater sequence contiguity and improved annotation.</title>
        <authorList>
            <person name="Wang L."/>
            <person name="Zhu T."/>
            <person name="Rodriguez J.C."/>
            <person name="Deal K.R."/>
            <person name="Dubcovsky J."/>
            <person name="McGuire P.E."/>
            <person name="Lux T."/>
            <person name="Spannagl M."/>
            <person name="Mayer K.F.X."/>
            <person name="Baldrich P."/>
            <person name="Meyers B.C."/>
            <person name="Huo N."/>
            <person name="Gu Y.Q."/>
            <person name="Zhou H."/>
            <person name="Devos K.M."/>
            <person name="Bennetzen J.L."/>
            <person name="Unver T."/>
            <person name="Budak H."/>
            <person name="Gulick P.J."/>
            <person name="Galiba G."/>
            <person name="Kalapos B."/>
            <person name="Nelson D.R."/>
            <person name="Li P."/>
            <person name="You F.M."/>
            <person name="Luo M.C."/>
            <person name="Dvorak J."/>
        </authorList>
    </citation>
    <scope>NUCLEOTIDE SEQUENCE [LARGE SCALE GENOMIC DNA]</scope>
    <source>
        <strain evidence="2">cv. AL8/78</strain>
    </source>
</reference>
<reference evidence="2" key="3">
    <citation type="journal article" date="2017" name="Nature">
        <title>Genome sequence of the progenitor of the wheat D genome Aegilops tauschii.</title>
        <authorList>
            <person name="Luo M.C."/>
            <person name="Gu Y.Q."/>
            <person name="Puiu D."/>
            <person name="Wang H."/>
            <person name="Twardziok S.O."/>
            <person name="Deal K.R."/>
            <person name="Huo N."/>
            <person name="Zhu T."/>
            <person name="Wang L."/>
            <person name="Wang Y."/>
            <person name="McGuire P.E."/>
            <person name="Liu S."/>
            <person name="Long H."/>
            <person name="Ramasamy R.K."/>
            <person name="Rodriguez J.C."/>
            <person name="Van S.L."/>
            <person name="Yuan L."/>
            <person name="Wang Z."/>
            <person name="Xia Z."/>
            <person name="Xiao L."/>
            <person name="Anderson O.D."/>
            <person name="Ouyang S."/>
            <person name="Liang Y."/>
            <person name="Zimin A.V."/>
            <person name="Pertea G."/>
            <person name="Qi P."/>
            <person name="Bennetzen J.L."/>
            <person name="Dai X."/>
            <person name="Dawson M.W."/>
            <person name="Muller H.G."/>
            <person name="Kugler K."/>
            <person name="Rivarola-Duarte L."/>
            <person name="Spannagl M."/>
            <person name="Mayer K.F.X."/>
            <person name="Lu F.H."/>
            <person name="Bevan M.W."/>
            <person name="Leroy P."/>
            <person name="Li P."/>
            <person name="You F.M."/>
            <person name="Sun Q."/>
            <person name="Liu Z."/>
            <person name="Lyons E."/>
            <person name="Wicker T."/>
            <person name="Salzberg S.L."/>
            <person name="Devos K.M."/>
            <person name="Dvorak J."/>
        </authorList>
    </citation>
    <scope>NUCLEOTIDE SEQUENCE [LARGE SCALE GENOMIC DNA]</scope>
    <source>
        <strain evidence="2">cv. AL8/78</strain>
    </source>
</reference>
<sequence>SRKFRRMTSLAMNSVTNLLCFVLGAAATAAFVALLLPSAPCPYTIADVGISKLSTAAVASDDDGLAELLRSASMEDKTVILAFANEAHALPGSLLQMLLDSFRTGVRTEPLLKHLVVVATDPKGLERCRRMHPLCHLLSGANGAAPNGTELMFYDKDYVDMMWARNRFQARVLGLGYSFLFTDLDILWFRNPLLRIPVGADITLGCDNHFGTNPYDLDKAANGGFVYARPTAASLAFFRDWYEARTRWPGENDQVVFREMKHELAARHGATVQLVDTTYFHSACEAWKKFNFHEICTFHAACIHGLQDKIDRLNAVLDEWRQFKAQQVLLGANSTALTY</sequence>
<feature type="domain" description="Nucleotide-diphospho-sugar transferase" evidence="1">
    <location>
        <begin position="111"/>
        <end position="313"/>
    </location>
</feature>
<protein>
    <recommendedName>
        <fullName evidence="1">Nucleotide-diphospho-sugar transferase domain-containing protein</fullName>
    </recommendedName>
</protein>
<dbReference type="AlphaFoldDB" id="A0A452XMK4"/>
<dbReference type="InterPro" id="IPR044821">
    <property type="entry name" value="At1g28695/At4g15970-like"/>
</dbReference>